<dbReference type="OrthoDB" id="43980at2"/>
<dbReference type="CDD" id="cd05403">
    <property type="entry name" value="NT_KNTase_like"/>
    <property type="match status" value="1"/>
</dbReference>
<dbReference type="Proteomes" id="UP000322524">
    <property type="component" value="Unassembled WGS sequence"/>
</dbReference>
<dbReference type="GO" id="GO:0016740">
    <property type="term" value="F:transferase activity"/>
    <property type="evidence" value="ECO:0007669"/>
    <property type="project" value="UniProtKB-KW"/>
</dbReference>
<proteinExistence type="predicted"/>
<reference evidence="1 2" key="1">
    <citation type="submission" date="2019-08" db="EMBL/GenBank/DDBJ databases">
        <title>Bacillus genomes from the desert of Cuatro Cienegas, Coahuila.</title>
        <authorList>
            <person name="Olmedo-Alvarez G."/>
        </authorList>
    </citation>
    <scope>NUCLEOTIDE SEQUENCE [LARGE SCALE GENOMIC DNA]</scope>
    <source>
        <strain evidence="1 2">CH28_1T</strain>
    </source>
</reference>
<accession>A0A5D4SXT3</accession>
<dbReference type="EMBL" id="VTEV01000004">
    <property type="protein sequence ID" value="TYS68277.1"/>
    <property type="molecule type" value="Genomic_DNA"/>
</dbReference>
<dbReference type="InterPro" id="IPR043519">
    <property type="entry name" value="NT_sf"/>
</dbReference>
<evidence type="ECO:0000313" key="1">
    <source>
        <dbReference type="EMBL" id="TYS68277.1"/>
    </source>
</evidence>
<keyword evidence="1" id="KW-0808">Transferase</keyword>
<dbReference type="SUPFAM" id="SSF81301">
    <property type="entry name" value="Nucleotidyltransferase"/>
    <property type="match status" value="1"/>
</dbReference>
<organism evidence="1 2">
    <name type="scientific">Sutcliffiella horikoshii</name>
    <dbReference type="NCBI Taxonomy" id="79883"/>
    <lineage>
        <taxon>Bacteria</taxon>
        <taxon>Bacillati</taxon>
        <taxon>Bacillota</taxon>
        <taxon>Bacilli</taxon>
        <taxon>Bacillales</taxon>
        <taxon>Bacillaceae</taxon>
        <taxon>Sutcliffiella</taxon>
    </lineage>
</organism>
<comment type="caution">
    <text evidence="1">The sequence shown here is derived from an EMBL/GenBank/DDBJ whole genome shotgun (WGS) entry which is preliminary data.</text>
</comment>
<sequence>MQVNQNQRLSSKQAAKKIVDKYFPDCEGAILAGSVVRGQESATSDLDIVVFDQKIPDSYRESFVEFGWPVELFCHNLESYQTFFKSDCERARPSLPRMISEGIVLKDNGILDGIKQESETLLHAGPEKWDTATIKLKQYFLTDVLDDFIGTSNRSEAIFIAGTLAELAAEFTLRTNNRWIGSSKWVIRSLVEYDENFAEAFTQAFDLFYSKNDKSKVIHIVKSILEPYGGRLFDGFSLGKDQ</sequence>
<gene>
    <name evidence="1" type="ORF">FZC76_11100</name>
</gene>
<dbReference type="Gene3D" id="3.30.460.10">
    <property type="entry name" value="Beta Polymerase, domain 2"/>
    <property type="match status" value="1"/>
</dbReference>
<protein>
    <submittedName>
        <fullName evidence="1">Nucleotidyltransferase domain-containing protein</fullName>
    </submittedName>
</protein>
<name>A0A5D4SXT3_9BACI</name>
<dbReference type="AlphaFoldDB" id="A0A5D4SXT3"/>
<evidence type="ECO:0000313" key="2">
    <source>
        <dbReference type="Proteomes" id="UP000322524"/>
    </source>
</evidence>
<dbReference type="RefSeq" id="WP_148988251.1">
    <property type="nucleotide sequence ID" value="NZ_VTEV01000004.1"/>
</dbReference>